<evidence type="ECO:0000313" key="2">
    <source>
        <dbReference type="Proteomes" id="UP000000292"/>
    </source>
</evidence>
<organism evidence="1 2">
    <name type="scientific">Alicyclobacillus acidocaldarius (strain Tc-4-1)</name>
    <name type="common">Bacillus acidocaldarius</name>
    <dbReference type="NCBI Taxonomy" id="1048834"/>
    <lineage>
        <taxon>Bacteria</taxon>
        <taxon>Bacillati</taxon>
        <taxon>Bacillota</taxon>
        <taxon>Bacilli</taxon>
        <taxon>Bacillales</taxon>
        <taxon>Alicyclobacillaceae</taxon>
        <taxon>Alicyclobacillus</taxon>
    </lineage>
</organism>
<evidence type="ECO:0000313" key="1">
    <source>
        <dbReference type="EMBL" id="AEJ43022.1"/>
    </source>
</evidence>
<reference evidence="2" key="2">
    <citation type="submission" date="2011-06" db="EMBL/GenBank/DDBJ databases">
        <title>The complete genome sequence of Alicyclobacillus acidocaldarius sp. Tc-4-1.</title>
        <authorList>
            <person name="Chen Y."/>
            <person name="He Y."/>
            <person name="Dong Z."/>
            <person name="Hu S."/>
        </authorList>
    </citation>
    <scope>NUCLEOTIDE SEQUENCE [LARGE SCALE GENOMIC DNA]</scope>
    <source>
        <strain evidence="2">Tc-4-1</strain>
    </source>
</reference>
<accession>F8IGC6</accession>
<gene>
    <name evidence="1" type="ordered locus">TC41_1071</name>
</gene>
<protein>
    <submittedName>
        <fullName evidence="1">Uncharacterized protein</fullName>
    </submittedName>
</protein>
<reference evidence="1 2" key="1">
    <citation type="journal article" date="2011" name="J. Bacteriol.">
        <title>Complete Genome Sequence of Alicyclobacillus acidocaldarius Strain Tc-4-1.</title>
        <authorList>
            <person name="Chen Y."/>
            <person name="He Y."/>
            <person name="Zhang B."/>
            <person name="Yang J."/>
            <person name="Li W."/>
            <person name="Dong Z."/>
            <person name="Hu S."/>
        </authorList>
    </citation>
    <scope>NUCLEOTIDE SEQUENCE [LARGE SCALE GENOMIC DNA]</scope>
    <source>
        <strain evidence="1 2">Tc-4-1</strain>
    </source>
</reference>
<proteinExistence type="predicted"/>
<dbReference type="PATRIC" id="fig|1048834.4.peg.1019"/>
<dbReference type="HOGENOM" id="CLU_3179340_0_0_9"/>
<sequence length="46" mass="5527">MALAKSDATITLRLDGYRFMAYPSFLKRWLAVSRRHHGKRMRALFW</sequence>
<name>F8IGC6_ALIAT</name>
<dbReference type="EMBL" id="CP002902">
    <property type="protein sequence ID" value="AEJ43022.1"/>
    <property type="molecule type" value="Genomic_DNA"/>
</dbReference>
<dbReference type="KEGG" id="aad:TC41_1071"/>
<dbReference type="Proteomes" id="UP000000292">
    <property type="component" value="Chromosome"/>
</dbReference>
<dbReference type="AlphaFoldDB" id="F8IGC6"/>